<feature type="chain" id="PRO_5045614470" evidence="1">
    <location>
        <begin position="22"/>
        <end position="390"/>
    </location>
</feature>
<dbReference type="InterPro" id="IPR011041">
    <property type="entry name" value="Quinoprot_gluc/sorb_DH_b-prop"/>
</dbReference>
<dbReference type="PANTHER" id="PTHR19328:SF53">
    <property type="entry name" value="MEMBRANE PROTEIN"/>
    <property type="match status" value="1"/>
</dbReference>
<comment type="caution">
    <text evidence="3">The sequence shown here is derived from an EMBL/GenBank/DDBJ whole genome shotgun (WGS) entry which is preliminary data.</text>
</comment>
<evidence type="ECO:0000259" key="2">
    <source>
        <dbReference type="Pfam" id="PF22807"/>
    </source>
</evidence>
<proteinExistence type="predicted"/>
<feature type="domain" description="Pyrroloquinoline quinone-dependent pyranose dehydrogenase beta-propeller" evidence="2">
    <location>
        <begin position="54"/>
        <end position="389"/>
    </location>
</feature>
<gene>
    <name evidence="3" type="ORF">ACFPVY_03315</name>
</gene>
<dbReference type="Gene3D" id="2.120.10.30">
    <property type="entry name" value="TolB, C-terminal domain"/>
    <property type="match status" value="1"/>
</dbReference>
<feature type="signal peptide" evidence="1">
    <location>
        <begin position="1"/>
        <end position="21"/>
    </location>
</feature>
<accession>A0ABW1PJC4</accession>
<dbReference type="InterPro" id="IPR054539">
    <property type="entry name" value="Beta-prop_PDH"/>
</dbReference>
<keyword evidence="4" id="KW-1185">Reference proteome</keyword>
<dbReference type="PANTHER" id="PTHR19328">
    <property type="entry name" value="HEDGEHOG-INTERACTING PROTEIN"/>
    <property type="match status" value="1"/>
</dbReference>
<evidence type="ECO:0000256" key="1">
    <source>
        <dbReference type="SAM" id="SignalP"/>
    </source>
</evidence>
<sequence>MKKLLPKVCVLLLLFGTWANAQKGIPRKENTEKTTITNYPTQLEYSSELASGLKVPKGWKVETAAKGLGKPRMLYAGSNGQLYVTRRDAGDVLLLKDNNGDGLFDDMVRVADFPGVHGITSKDGKMYLCNNNKVLRYTINTDGTLAKVADTLIKDLPSGGQHPNRTMDFGPDGKLYISVGSVCNDCKESDKETATMLQVDPQTWERKVYASGLRNTIGFDWHPKTKEMWGVDNGGDAKGDEWPPEELNKISMGGNYGFPFAYGKRVVDESREDPVGNTKEGWAKDTQPAIMEFAAHSAPIAFTFFENGPMKGDALVCWHGSWNRLKPSGYKVERIKFDSKGNPDGSEDFLSGFLIGNERFGRPAGVAITSKGHVYISDDANGIIYLIKQI</sequence>
<dbReference type="Proteomes" id="UP001596287">
    <property type="component" value="Unassembled WGS sequence"/>
</dbReference>
<keyword evidence="1" id="KW-0732">Signal</keyword>
<organism evidence="3 4">
    <name type="scientific">Flavobacterium qiangtangense</name>
    <dbReference type="NCBI Taxonomy" id="1442595"/>
    <lineage>
        <taxon>Bacteria</taxon>
        <taxon>Pseudomonadati</taxon>
        <taxon>Bacteroidota</taxon>
        <taxon>Flavobacteriia</taxon>
        <taxon>Flavobacteriales</taxon>
        <taxon>Flavobacteriaceae</taxon>
        <taxon>Flavobacterium</taxon>
    </lineage>
</organism>
<evidence type="ECO:0000313" key="4">
    <source>
        <dbReference type="Proteomes" id="UP001596287"/>
    </source>
</evidence>
<name>A0ABW1PJC4_9FLAO</name>
<dbReference type="RefSeq" id="WP_379790319.1">
    <property type="nucleotide sequence ID" value="NZ_JBHSQB010000004.1"/>
</dbReference>
<protein>
    <submittedName>
        <fullName evidence="3">PQQ-dependent sugar dehydrogenase</fullName>
    </submittedName>
</protein>
<dbReference type="EMBL" id="JBHSQB010000004">
    <property type="protein sequence ID" value="MFC6095664.1"/>
    <property type="molecule type" value="Genomic_DNA"/>
</dbReference>
<dbReference type="InterPro" id="IPR011042">
    <property type="entry name" value="6-blade_b-propeller_TolB-like"/>
</dbReference>
<reference evidence="4" key="1">
    <citation type="journal article" date="2019" name="Int. J. Syst. Evol. Microbiol.">
        <title>The Global Catalogue of Microorganisms (GCM) 10K type strain sequencing project: providing services to taxonomists for standard genome sequencing and annotation.</title>
        <authorList>
            <consortium name="The Broad Institute Genomics Platform"/>
            <consortium name="The Broad Institute Genome Sequencing Center for Infectious Disease"/>
            <person name="Wu L."/>
            <person name="Ma J."/>
        </authorList>
    </citation>
    <scope>NUCLEOTIDE SEQUENCE [LARGE SCALE GENOMIC DNA]</scope>
    <source>
        <strain evidence="4">CCUG 49679</strain>
    </source>
</reference>
<evidence type="ECO:0000313" key="3">
    <source>
        <dbReference type="EMBL" id="MFC6095664.1"/>
    </source>
</evidence>
<dbReference type="SUPFAM" id="SSF50952">
    <property type="entry name" value="Soluble quinoprotein glucose dehydrogenase"/>
    <property type="match status" value="1"/>
</dbReference>
<dbReference type="Pfam" id="PF22807">
    <property type="entry name" value="TrAA12"/>
    <property type="match status" value="1"/>
</dbReference>